<protein>
    <submittedName>
        <fullName evidence="3">Uncharacterized protein</fullName>
    </submittedName>
</protein>
<keyword evidence="4" id="KW-1185">Reference proteome</keyword>
<keyword evidence="2" id="KW-0472">Membrane</keyword>
<keyword evidence="2" id="KW-0812">Transmembrane</keyword>
<evidence type="ECO:0000256" key="1">
    <source>
        <dbReference type="PROSITE-ProRule" id="PRU00339"/>
    </source>
</evidence>
<organism evidence="3 4">
    <name type="scientific">Algivirga pacifica</name>
    <dbReference type="NCBI Taxonomy" id="1162670"/>
    <lineage>
        <taxon>Bacteria</taxon>
        <taxon>Pseudomonadati</taxon>
        <taxon>Bacteroidota</taxon>
        <taxon>Cytophagia</taxon>
        <taxon>Cytophagales</taxon>
        <taxon>Flammeovirgaceae</taxon>
        <taxon>Algivirga</taxon>
    </lineage>
</organism>
<keyword evidence="2" id="KW-1133">Transmembrane helix</keyword>
<reference evidence="4" key="1">
    <citation type="journal article" date="2019" name="Int. J. Syst. Evol. Microbiol.">
        <title>The Global Catalogue of Microorganisms (GCM) 10K type strain sequencing project: providing services to taxonomists for standard genome sequencing and annotation.</title>
        <authorList>
            <consortium name="The Broad Institute Genomics Platform"/>
            <consortium name="The Broad Institute Genome Sequencing Center for Infectious Disease"/>
            <person name="Wu L."/>
            <person name="Ma J."/>
        </authorList>
    </citation>
    <scope>NUCLEOTIDE SEQUENCE [LARGE SCALE GENOMIC DNA]</scope>
    <source>
        <strain evidence="4">JCM 18326</strain>
    </source>
</reference>
<sequence>MSEIHKKLEKYIEKICEIKHSQQEQISNSDLKQIAYEMGISPEDWQNIQHTFNAHFTRGVGYYKYKNWDDSIDELEQAHSLNPFHEQVLFTLASSYACRYHEYERNSDKEMSKKYAKECLDLHPSNEQALQLISAMRKDDIQRKITERESLRTLLVAASLGAIVFMGLAYLTYSTRETGRQRVDETVTNVYNIPETVIPRGAAVDNIPVVTTTSMEQVLEKHGLKLWFEPLDRREGVIRGQLSSTELNDQLVEELVFKLKIGDEEYEFFEVGEYSPMRGGDNKEIFWNIDEDAMQGVTEVEVSLKSISIKKDVKSFLNNNFLHP</sequence>
<evidence type="ECO:0000313" key="3">
    <source>
        <dbReference type="EMBL" id="GAA4823363.1"/>
    </source>
</evidence>
<dbReference type="SMART" id="SM00028">
    <property type="entry name" value="TPR"/>
    <property type="match status" value="2"/>
</dbReference>
<accession>A0ABP9D0G5</accession>
<dbReference type="InterPro" id="IPR011990">
    <property type="entry name" value="TPR-like_helical_dom_sf"/>
</dbReference>
<dbReference type="PROSITE" id="PS50005">
    <property type="entry name" value="TPR"/>
    <property type="match status" value="1"/>
</dbReference>
<dbReference type="SUPFAM" id="SSF48452">
    <property type="entry name" value="TPR-like"/>
    <property type="match status" value="1"/>
</dbReference>
<dbReference type="InterPro" id="IPR019734">
    <property type="entry name" value="TPR_rpt"/>
</dbReference>
<keyword evidence="1" id="KW-0802">TPR repeat</keyword>
<comment type="caution">
    <text evidence="3">The sequence shown here is derived from an EMBL/GenBank/DDBJ whole genome shotgun (WGS) entry which is preliminary data.</text>
</comment>
<proteinExistence type="predicted"/>
<dbReference type="EMBL" id="BAABJX010000009">
    <property type="protein sequence ID" value="GAA4823363.1"/>
    <property type="molecule type" value="Genomic_DNA"/>
</dbReference>
<dbReference type="RefSeq" id="WP_345368895.1">
    <property type="nucleotide sequence ID" value="NZ_BAABJX010000009.1"/>
</dbReference>
<evidence type="ECO:0000256" key="2">
    <source>
        <dbReference type="SAM" id="Phobius"/>
    </source>
</evidence>
<dbReference type="Proteomes" id="UP001500298">
    <property type="component" value="Unassembled WGS sequence"/>
</dbReference>
<name>A0ABP9D0G5_9BACT</name>
<evidence type="ECO:0000313" key="4">
    <source>
        <dbReference type="Proteomes" id="UP001500298"/>
    </source>
</evidence>
<feature type="repeat" description="TPR" evidence="1">
    <location>
        <begin position="52"/>
        <end position="85"/>
    </location>
</feature>
<dbReference type="Gene3D" id="1.25.40.10">
    <property type="entry name" value="Tetratricopeptide repeat domain"/>
    <property type="match status" value="1"/>
</dbReference>
<gene>
    <name evidence="3" type="ORF">GCM10023331_04790</name>
</gene>
<feature type="transmembrane region" description="Helical" evidence="2">
    <location>
        <begin position="153"/>
        <end position="173"/>
    </location>
</feature>